<comment type="caution">
    <text evidence="2">The sequence shown here is derived from an EMBL/GenBank/DDBJ whole genome shotgun (WGS) entry which is preliminary data.</text>
</comment>
<organism evidence="2 3">
    <name type="scientific">Furculomyces boomerangus</name>
    <dbReference type="NCBI Taxonomy" id="61424"/>
    <lineage>
        <taxon>Eukaryota</taxon>
        <taxon>Fungi</taxon>
        <taxon>Fungi incertae sedis</taxon>
        <taxon>Zoopagomycota</taxon>
        <taxon>Kickxellomycotina</taxon>
        <taxon>Harpellomycetes</taxon>
        <taxon>Harpellales</taxon>
        <taxon>Harpellaceae</taxon>
        <taxon>Furculomyces</taxon>
    </lineage>
</organism>
<feature type="compositionally biased region" description="Low complexity" evidence="1">
    <location>
        <begin position="36"/>
        <end position="46"/>
    </location>
</feature>
<dbReference type="EMBL" id="MBFT01001136">
    <property type="protein sequence ID" value="PVU85197.1"/>
    <property type="molecule type" value="Genomic_DNA"/>
</dbReference>
<proteinExistence type="predicted"/>
<gene>
    <name evidence="2" type="ORF">BB559_007144</name>
</gene>
<sequence>MKQFSQINAHDKDQERFAGGAECPFSALFLHPASLPTTPSSVLSPPQTHTESRSSSACTSPPCLRTHSPADTSPPTRTLPAALLISSCSAARPLLSSQEARTFRSLNVLPMFL</sequence>
<dbReference type="Proteomes" id="UP000245699">
    <property type="component" value="Unassembled WGS sequence"/>
</dbReference>
<feature type="compositionally biased region" description="Polar residues" evidence="1">
    <location>
        <begin position="47"/>
        <end position="59"/>
    </location>
</feature>
<accession>A0A2T9XYP3</accession>
<protein>
    <submittedName>
        <fullName evidence="2">Uncharacterized protein</fullName>
    </submittedName>
</protein>
<evidence type="ECO:0000313" key="3">
    <source>
        <dbReference type="Proteomes" id="UP000245699"/>
    </source>
</evidence>
<evidence type="ECO:0000256" key="1">
    <source>
        <dbReference type="SAM" id="MobiDB-lite"/>
    </source>
</evidence>
<evidence type="ECO:0000313" key="2">
    <source>
        <dbReference type="EMBL" id="PVU85197.1"/>
    </source>
</evidence>
<dbReference type="AlphaFoldDB" id="A0A2T9XYP3"/>
<feature type="region of interest" description="Disordered" evidence="1">
    <location>
        <begin position="36"/>
        <end position="78"/>
    </location>
</feature>
<name>A0A2T9XYP3_9FUNG</name>
<keyword evidence="3" id="KW-1185">Reference proteome</keyword>
<reference evidence="2 3" key="1">
    <citation type="journal article" date="2018" name="MBio">
        <title>Comparative Genomics Reveals the Core Gene Toolbox for the Fungus-Insect Symbiosis.</title>
        <authorList>
            <person name="Wang Y."/>
            <person name="Stata M."/>
            <person name="Wang W."/>
            <person name="Stajich J.E."/>
            <person name="White M.M."/>
            <person name="Moncalvo J.M."/>
        </authorList>
    </citation>
    <scope>NUCLEOTIDE SEQUENCE [LARGE SCALE GENOMIC DNA]</scope>
    <source>
        <strain evidence="2 3">AUS-77-4</strain>
    </source>
</reference>